<gene>
    <name evidence="3" type="ORF">EV193_112113</name>
</gene>
<evidence type="ECO:0000259" key="2">
    <source>
        <dbReference type="PROSITE" id="PS50125"/>
    </source>
</evidence>
<dbReference type="Gene3D" id="3.30.70.1230">
    <property type="entry name" value="Nucleotide cyclase"/>
    <property type="match status" value="1"/>
</dbReference>
<comment type="caution">
    <text evidence="3">The sequence shown here is derived from an EMBL/GenBank/DDBJ whole genome shotgun (WGS) entry which is preliminary data.</text>
</comment>
<dbReference type="EMBL" id="SGWQ01000012">
    <property type="protein sequence ID" value="RZS32479.1"/>
    <property type="molecule type" value="Genomic_DNA"/>
</dbReference>
<sequence>MDAEPPHHPAEPVGELPASVEELILGGARKYARHEVAEKAGVPMERATELWQALGFAKAGDKDVVFTDADIESLRVTNELVQAGIMDPPTATATARMLGQHASRLAEWQVHMLWDVLQANPELASDERRLARFVERILPDLQHLQNFAWRRHLLAHAGRVIAAEDNDPDTRALVVGFADMVGFTSFTRRSDEAELTTVVDRFDAISAQTVAENHGVIVKMLGDEVLFVADNPTDGAEIALSLVERAEEDELLPSLRSGLAYGRVLSRYGDVYGSVVNIASRLTSIARPGTVLIDRDLAEVLEGADQYTVRSRRPASVRGYSRLRPYVLRRPGEEPANLVEAAQQRAAELLGITSDAEADQVPTPHIPLEPEPAERKRRRRRR</sequence>
<dbReference type="GO" id="GO:0004016">
    <property type="term" value="F:adenylate cyclase activity"/>
    <property type="evidence" value="ECO:0007669"/>
    <property type="project" value="UniProtKB-ARBA"/>
</dbReference>
<name>A0A4V2ERM6_9PSEU</name>
<keyword evidence="4" id="KW-1185">Reference proteome</keyword>
<dbReference type="Proteomes" id="UP000294257">
    <property type="component" value="Unassembled WGS sequence"/>
</dbReference>
<dbReference type="AlphaFoldDB" id="A0A4V2ERM6"/>
<protein>
    <submittedName>
        <fullName evidence="3">Adenylate cyclase</fullName>
    </submittedName>
</protein>
<organism evidence="3 4">
    <name type="scientific">Herbihabitans rhizosphaerae</name>
    <dbReference type="NCBI Taxonomy" id="1872711"/>
    <lineage>
        <taxon>Bacteria</taxon>
        <taxon>Bacillati</taxon>
        <taxon>Actinomycetota</taxon>
        <taxon>Actinomycetes</taxon>
        <taxon>Pseudonocardiales</taxon>
        <taxon>Pseudonocardiaceae</taxon>
        <taxon>Herbihabitans</taxon>
    </lineage>
</organism>
<proteinExistence type="predicted"/>
<dbReference type="CDD" id="cd07302">
    <property type="entry name" value="CHD"/>
    <property type="match status" value="1"/>
</dbReference>
<dbReference type="SMART" id="SM00044">
    <property type="entry name" value="CYCc"/>
    <property type="match status" value="1"/>
</dbReference>
<dbReference type="OrthoDB" id="310836at2"/>
<dbReference type="GO" id="GO:0009190">
    <property type="term" value="P:cyclic nucleotide biosynthetic process"/>
    <property type="evidence" value="ECO:0007669"/>
    <property type="project" value="InterPro"/>
</dbReference>
<feature type="domain" description="Guanylate cyclase" evidence="2">
    <location>
        <begin position="174"/>
        <end position="283"/>
    </location>
</feature>
<evidence type="ECO:0000313" key="3">
    <source>
        <dbReference type="EMBL" id="RZS32479.1"/>
    </source>
</evidence>
<dbReference type="GO" id="GO:0035556">
    <property type="term" value="P:intracellular signal transduction"/>
    <property type="evidence" value="ECO:0007669"/>
    <property type="project" value="InterPro"/>
</dbReference>
<dbReference type="InterPro" id="IPR029787">
    <property type="entry name" value="Nucleotide_cyclase"/>
</dbReference>
<dbReference type="InterPro" id="IPR001054">
    <property type="entry name" value="A/G_cyclase"/>
</dbReference>
<dbReference type="Pfam" id="PF00211">
    <property type="entry name" value="Guanylate_cyc"/>
    <property type="match status" value="1"/>
</dbReference>
<evidence type="ECO:0000313" key="4">
    <source>
        <dbReference type="Proteomes" id="UP000294257"/>
    </source>
</evidence>
<feature type="region of interest" description="Disordered" evidence="1">
    <location>
        <begin position="351"/>
        <end position="382"/>
    </location>
</feature>
<accession>A0A4V2ERM6</accession>
<dbReference type="SUPFAM" id="SSF55073">
    <property type="entry name" value="Nucleotide cyclase"/>
    <property type="match status" value="1"/>
</dbReference>
<evidence type="ECO:0000256" key="1">
    <source>
        <dbReference type="SAM" id="MobiDB-lite"/>
    </source>
</evidence>
<reference evidence="3 4" key="1">
    <citation type="submission" date="2019-02" db="EMBL/GenBank/DDBJ databases">
        <title>Genomic Encyclopedia of Type Strains, Phase IV (KMG-IV): sequencing the most valuable type-strain genomes for metagenomic binning, comparative biology and taxonomic classification.</title>
        <authorList>
            <person name="Goeker M."/>
        </authorList>
    </citation>
    <scope>NUCLEOTIDE SEQUENCE [LARGE SCALE GENOMIC DNA]</scope>
    <source>
        <strain evidence="3 4">DSM 101727</strain>
    </source>
</reference>
<dbReference type="RefSeq" id="WP_130347922.1">
    <property type="nucleotide sequence ID" value="NZ_SGWQ01000012.1"/>
</dbReference>
<dbReference type="PROSITE" id="PS50125">
    <property type="entry name" value="GUANYLATE_CYCLASE_2"/>
    <property type="match status" value="1"/>
</dbReference>